<dbReference type="PANTHER" id="PTHR43400:SF7">
    <property type="entry name" value="FAD-DEPENDENT OXIDOREDUCTASE 2 FAD BINDING DOMAIN-CONTAINING PROTEIN"/>
    <property type="match status" value="1"/>
</dbReference>
<evidence type="ECO:0000256" key="4">
    <source>
        <dbReference type="ARBA" id="ARBA00022630"/>
    </source>
</evidence>
<dbReference type="GO" id="GO:0016020">
    <property type="term" value="C:membrane"/>
    <property type="evidence" value="ECO:0007669"/>
    <property type="project" value="InterPro"/>
</dbReference>
<dbReference type="InterPro" id="IPR003953">
    <property type="entry name" value="FAD-dep_OxRdtase_2_FAD-bd"/>
</dbReference>
<dbReference type="Pfam" id="PF04205">
    <property type="entry name" value="FMN_bind"/>
    <property type="match status" value="1"/>
</dbReference>
<dbReference type="InterPro" id="IPR007329">
    <property type="entry name" value="FMN-bd"/>
</dbReference>
<evidence type="ECO:0000313" key="10">
    <source>
        <dbReference type="EMBL" id="CUH92939.1"/>
    </source>
</evidence>
<evidence type="ECO:0000256" key="5">
    <source>
        <dbReference type="ARBA" id="ARBA00022827"/>
    </source>
</evidence>
<dbReference type="Proteomes" id="UP000196053">
    <property type="component" value="Chromosome I"/>
</dbReference>
<keyword evidence="5 8" id="KW-0274">FAD</keyword>
<feature type="domain" description="FMN-binding" evidence="9">
    <location>
        <begin position="49"/>
        <end position="123"/>
    </location>
</feature>
<comment type="catalytic activity">
    <reaction evidence="7 8">
        <text>dihydrourocanate + A = urocanate + AH2</text>
        <dbReference type="Rhea" id="RHEA:36059"/>
        <dbReference type="ChEBI" id="CHEBI:13193"/>
        <dbReference type="ChEBI" id="CHEBI:17499"/>
        <dbReference type="ChEBI" id="CHEBI:27247"/>
        <dbReference type="ChEBI" id="CHEBI:72991"/>
        <dbReference type="EC" id="1.3.99.33"/>
    </reaction>
</comment>
<dbReference type="RefSeq" id="WP_058258265.1">
    <property type="nucleotide sequence ID" value="NZ_DUPS01000015.1"/>
</dbReference>
<accession>A0A0K8J6C1</accession>
<comment type="cofactor">
    <cofactor evidence="8">
        <name>FAD</name>
        <dbReference type="ChEBI" id="CHEBI:57692"/>
    </cofactor>
    <text evidence="8">Binds 1 FAD per subunit.</text>
</comment>
<evidence type="ECO:0000256" key="3">
    <source>
        <dbReference type="ARBA" id="ARBA00015872"/>
    </source>
</evidence>
<sequence>MSFKKQKMLIITLAIMMIFSFIGCSKKEQSVKDPSALFKAGTYTTEVDGYVGKIKAEITFTDNEIAEIKILENSETNGIGSIAIEQLPADIVKYQSLGVDSISGATITSKAIIEAVSKAVEEAGGDVKSLKEVAIKKTEGEAIIKETDVVVVGGGGAGLAAAVAAADNGAKVILVEKTAALGGNTVRAGGPYNAVDPERQAKVQPADEASMKKAWELTKEEPKNERHAELMKELKADLEAYEKGSIDSLFDSLALHKLQTYAGGDYAGKLEFVEKLVDESLVTSQWMAGNGVQWTDEITTVPGGLWPRAHLPINSAGYDYIKANEDTARKLGVEILLNSPATELIIENGTVVGIKGESNGQEMEIRAKVVILATGGFAANVEMRQEYVPSLTENLPTTNSPAIVGDGIKMAEAAGANLIGMEYIQSLPLGNPKDGSLNGWIGGAGVEYYYQVNQEGKRFMAEDGRRDTMTNALLAQTNAMSYVISCANNEVDLNESGLNIWGDDVEKLVEDGVVFRADTIEELAEQIGIDPQVLKETHDTFNSYVEAGYDADFGRTLFGKPIDKAPFYASPRVPTVHHTMGGLEIDLETHVLDNNGERIPGLLAAGEVTGGIHGTNRLGGNALVDIHVFGKTAGEEAARIVKEAN</sequence>
<dbReference type="GO" id="GO:0010181">
    <property type="term" value="F:FMN binding"/>
    <property type="evidence" value="ECO:0007669"/>
    <property type="project" value="InterPro"/>
</dbReference>
<proteinExistence type="inferred from homology"/>
<evidence type="ECO:0000259" key="9">
    <source>
        <dbReference type="SMART" id="SM00900"/>
    </source>
</evidence>
<dbReference type="InterPro" id="IPR050315">
    <property type="entry name" value="FAD-oxidoreductase_2"/>
</dbReference>
<dbReference type="InterPro" id="IPR027477">
    <property type="entry name" value="Succ_DH/fumarate_Rdtase_cat_sf"/>
</dbReference>
<name>A0A0K8J6C1_9FIRM</name>
<dbReference type="InterPro" id="IPR036188">
    <property type="entry name" value="FAD/NAD-bd_sf"/>
</dbReference>
<evidence type="ECO:0000256" key="1">
    <source>
        <dbReference type="ARBA" id="ARBA00008040"/>
    </source>
</evidence>
<comment type="cofactor">
    <cofactor evidence="8">
        <name>FMN</name>
        <dbReference type="ChEBI" id="CHEBI:58210"/>
    </cofactor>
    <text evidence="8">Binds 1 or 2 FMN covalently per subunit.</text>
</comment>
<dbReference type="NCBIfam" id="TIGR01813">
    <property type="entry name" value="flavo_cyto_c"/>
    <property type="match status" value="1"/>
</dbReference>
<dbReference type="AlphaFoldDB" id="A0A0K8J6C1"/>
<evidence type="ECO:0000256" key="7">
    <source>
        <dbReference type="ARBA" id="ARBA00049922"/>
    </source>
</evidence>
<dbReference type="SMART" id="SM00900">
    <property type="entry name" value="FMN_bind"/>
    <property type="match status" value="1"/>
</dbReference>
<dbReference type="SUPFAM" id="SSF56425">
    <property type="entry name" value="Succinate dehydrogenase/fumarate reductase flavoprotein, catalytic domain"/>
    <property type="match status" value="1"/>
</dbReference>
<dbReference type="Pfam" id="PF00890">
    <property type="entry name" value="FAD_binding_2"/>
    <property type="match status" value="2"/>
</dbReference>
<dbReference type="PRINTS" id="PR00411">
    <property type="entry name" value="PNDRDTASEI"/>
</dbReference>
<dbReference type="EC" id="1.3.99.33" evidence="2 8"/>
<evidence type="ECO:0000256" key="2">
    <source>
        <dbReference type="ARBA" id="ARBA00013137"/>
    </source>
</evidence>
<dbReference type="EMBL" id="LN879430">
    <property type="protein sequence ID" value="CUH92939.1"/>
    <property type="molecule type" value="Genomic_DNA"/>
</dbReference>
<dbReference type="Gene3D" id="3.50.50.60">
    <property type="entry name" value="FAD/NAD(P)-binding domain"/>
    <property type="match status" value="2"/>
</dbReference>
<dbReference type="PANTHER" id="PTHR43400">
    <property type="entry name" value="FUMARATE REDUCTASE"/>
    <property type="match status" value="1"/>
</dbReference>
<reference evidence="11" key="1">
    <citation type="submission" date="2015-09" db="EMBL/GenBank/DDBJ databases">
        <authorList>
            <person name="Wibberg D."/>
        </authorList>
    </citation>
    <scope>NUCLEOTIDE SEQUENCE [LARGE SCALE GENOMIC DNA]</scope>
    <source>
        <strain evidence="11">SD1D</strain>
    </source>
</reference>
<evidence type="ECO:0000256" key="8">
    <source>
        <dbReference type="RuleBase" id="RU366062"/>
    </source>
</evidence>
<dbReference type="PROSITE" id="PS51257">
    <property type="entry name" value="PROKAR_LIPOPROTEIN"/>
    <property type="match status" value="1"/>
</dbReference>
<gene>
    <name evidence="10" type="ORF">SD1D_1393</name>
</gene>
<dbReference type="Gene3D" id="3.90.1010.20">
    <property type="match status" value="1"/>
</dbReference>
<dbReference type="SUPFAM" id="SSF51905">
    <property type="entry name" value="FAD/NAD(P)-binding domain"/>
    <property type="match status" value="1"/>
</dbReference>
<dbReference type="GO" id="GO:0033765">
    <property type="term" value="F:steroid dehydrogenase activity, acting on the CH-CH group of donors"/>
    <property type="evidence" value="ECO:0007669"/>
    <property type="project" value="UniProtKB-ARBA"/>
</dbReference>
<keyword evidence="6 8" id="KW-0560">Oxidoreductase</keyword>
<keyword evidence="11" id="KW-1185">Reference proteome</keyword>
<protein>
    <recommendedName>
        <fullName evidence="3 8">Urocanate reductase</fullName>
        <ecNumber evidence="2 8">1.3.99.33</ecNumber>
    </recommendedName>
</protein>
<dbReference type="Gene3D" id="3.90.700.10">
    <property type="entry name" value="Succinate dehydrogenase/fumarate reductase flavoprotein, catalytic domain"/>
    <property type="match status" value="1"/>
</dbReference>
<evidence type="ECO:0000256" key="6">
    <source>
        <dbReference type="ARBA" id="ARBA00023002"/>
    </source>
</evidence>
<keyword evidence="4 8" id="KW-0285">Flavoprotein</keyword>
<comment type="similarity">
    <text evidence="1 8">Belongs to the FAD-dependent oxidoreductase 2 family. FRD/SDH subfamily.</text>
</comment>
<evidence type="ECO:0000313" key="11">
    <source>
        <dbReference type="Proteomes" id="UP000196053"/>
    </source>
</evidence>
<dbReference type="OrthoDB" id="9806724at2"/>
<dbReference type="InterPro" id="IPR010960">
    <property type="entry name" value="Flavocytochrome_c"/>
</dbReference>
<dbReference type="KEGG" id="hsd:SD1D_1393"/>
<organism evidence="10 11">
    <name type="scientific">Herbinix luporum</name>
    <dbReference type="NCBI Taxonomy" id="1679721"/>
    <lineage>
        <taxon>Bacteria</taxon>
        <taxon>Bacillati</taxon>
        <taxon>Bacillota</taxon>
        <taxon>Clostridia</taxon>
        <taxon>Lachnospirales</taxon>
        <taxon>Lachnospiraceae</taxon>
        <taxon>Herbinix</taxon>
    </lineage>
</organism>